<protein>
    <submittedName>
        <fullName evidence="2">Transcriptional regulator</fullName>
    </submittedName>
</protein>
<evidence type="ECO:0000313" key="3">
    <source>
        <dbReference type="Proteomes" id="UP000600026"/>
    </source>
</evidence>
<dbReference type="GO" id="GO:0003677">
    <property type="term" value="F:DNA binding"/>
    <property type="evidence" value="ECO:0007669"/>
    <property type="project" value="InterPro"/>
</dbReference>
<dbReference type="InterPro" id="IPR010982">
    <property type="entry name" value="Lambda_DNA-bd_dom_sf"/>
</dbReference>
<proteinExistence type="predicted"/>
<gene>
    <name evidence="2" type="ORF">Sxan_55810</name>
</gene>
<dbReference type="OrthoDB" id="4966777at2"/>
<sequence length="276" mass="30891">MNRTELGSALRALRQASGKEAKAVARSAVMSTAKLSKIENGHVAPSVVDVERILTALDVSEQVKAEYMAAARAQATEATAWRLFRRMGFHRKQEEIRALEASMKLLRLFQPSLVPGLLQTPEYVRAVLRGKGLSEEQLARTIGARIERQRVLYDTGKQLRFVITEPVLRWRLLPPAMMAGQLDRIASVSRLPNVDVRVVPLDRPQADVPGHSFVIRDDRMVTVETTHAEVIVTEPRDVALYVDKYERFASVAVAGHAMRAMLAEVRDGFLRERETG</sequence>
<dbReference type="AlphaFoldDB" id="A0A919LHI9"/>
<keyword evidence="3" id="KW-1185">Reference proteome</keyword>
<comment type="caution">
    <text evidence="2">The sequence shown here is derived from an EMBL/GenBank/DDBJ whole genome shotgun (WGS) entry which is preliminary data.</text>
</comment>
<dbReference type="InterPro" id="IPR043917">
    <property type="entry name" value="DUF5753"/>
</dbReference>
<reference evidence="2" key="1">
    <citation type="submission" date="2020-09" db="EMBL/GenBank/DDBJ databases">
        <title>Whole genome shotgun sequence of Streptomyces xanthophaeus NBRC 12829.</title>
        <authorList>
            <person name="Komaki H."/>
            <person name="Tamura T."/>
        </authorList>
    </citation>
    <scope>NUCLEOTIDE SEQUENCE</scope>
    <source>
        <strain evidence="2">NBRC 12829</strain>
    </source>
</reference>
<name>A0A919LHI9_9ACTN</name>
<dbReference type="Pfam" id="PF13560">
    <property type="entry name" value="HTH_31"/>
    <property type="match status" value="1"/>
</dbReference>
<dbReference type="RefSeq" id="WP_037895222.1">
    <property type="nucleotide sequence ID" value="NZ_BNEE01000006.1"/>
</dbReference>
<dbReference type="SMART" id="SM00530">
    <property type="entry name" value="HTH_XRE"/>
    <property type="match status" value="1"/>
</dbReference>
<evidence type="ECO:0000259" key="1">
    <source>
        <dbReference type="PROSITE" id="PS50943"/>
    </source>
</evidence>
<dbReference type="EMBL" id="BNEE01000006">
    <property type="protein sequence ID" value="GHI88217.1"/>
    <property type="molecule type" value="Genomic_DNA"/>
</dbReference>
<accession>A0A919LHI9</accession>
<dbReference type="PROSITE" id="PS50943">
    <property type="entry name" value="HTH_CROC1"/>
    <property type="match status" value="1"/>
</dbReference>
<dbReference type="Gene3D" id="1.10.260.40">
    <property type="entry name" value="lambda repressor-like DNA-binding domains"/>
    <property type="match status" value="1"/>
</dbReference>
<feature type="domain" description="HTH cro/C1-type" evidence="1">
    <location>
        <begin position="10"/>
        <end position="64"/>
    </location>
</feature>
<dbReference type="Proteomes" id="UP000600026">
    <property type="component" value="Unassembled WGS sequence"/>
</dbReference>
<dbReference type="Pfam" id="PF19054">
    <property type="entry name" value="DUF5753"/>
    <property type="match status" value="1"/>
</dbReference>
<dbReference type="InterPro" id="IPR001387">
    <property type="entry name" value="Cro/C1-type_HTH"/>
</dbReference>
<evidence type="ECO:0000313" key="2">
    <source>
        <dbReference type="EMBL" id="GHI88217.1"/>
    </source>
</evidence>
<dbReference type="CDD" id="cd00093">
    <property type="entry name" value="HTH_XRE"/>
    <property type="match status" value="1"/>
</dbReference>
<dbReference type="SUPFAM" id="SSF47413">
    <property type="entry name" value="lambda repressor-like DNA-binding domains"/>
    <property type="match status" value="1"/>
</dbReference>
<organism evidence="2 3">
    <name type="scientific">Streptomyces xanthophaeus</name>
    <dbReference type="NCBI Taxonomy" id="67385"/>
    <lineage>
        <taxon>Bacteria</taxon>
        <taxon>Bacillati</taxon>
        <taxon>Actinomycetota</taxon>
        <taxon>Actinomycetes</taxon>
        <taxon>Kitasatosporales</taxon>
        <taxon>Streptomycetaceae</taxon>
        <taxon>Streptomyces</taxon>
    </lineage>
</organism>